<dbReference type="OrthoDB" id="8115457at2"/>
<keyword evidence="1" id="KW-0812">Transmembrane</keyword>
<name>A0A2T6AX90_9RHOB</name>
<proteinExistence type="predicted"/>
<evidence type="ECO:0000313" key="3">
    <source>
        <dbReference type="Proteomes" id="UP000244069"/>
    </source>
</evidence>
<dbReference type="AlphaFoldDB" id="A0A2T6AX90"/>
<comment type="caution">
    <text evidence="2">The sequence shown here is derived from an EMBL/GenBank/DDBJ whole genome shotgun (WGS) entry which is preliminary data.</text>
</comment>
<dbReference type="EMBL" id="QBKN01000009">
    <property type="protein sequence ID" value="PTX48444.1"/>
    <property type="molecule type" value="Genomic_DNA"/>
</dbReference>
<organism evidence="2 3">
    <name type="scientific">Allosediminivita pacifica</name>
    <dbReference type="NCBI Taxonomy" id="1267769"/>
    <lineage>
        <taxon>Bacteria</taxon>
        <taxon>Pseudomonadati</taxon>
        <taxon>Pseudomonadota</taxon>
        <taxon>Alphaproteobacteria</taxon>
        <taxon>Rhodobacterales</taxon>
        <taxon>Paracoccaceae</taxon>
        <taxon>Allosediminivita</taxon>
    </lineage>
</organism>
<dbReference type="Proteomes" id="UP000244069">
    <property type="component" value="Unassembled WGS sequence"/>
</dbReference>
<keyword evidence="1" id="KW-0472">Membrane</keyword>
<keyword evidence="3" id="KW-1185">Reference proteome</keyword>
<dbReference type="RefSeq" id="WP_107975874.1">
    <property type="nucleotide sequence ID" value="NZ_BMEZ01000011.1"/>
</dbReference>
<feature type="transmembrane region" description="Helical" evidence="1">
    <location>
        <begin position="12"/>
        <end position="31"/>
    </location>
</feature>
<evidence type="ECO:0000313" key="2">
    <source>
        <dbReference type="EMBL" id="PTX48444.1"/>
    </source>
</evidence>
<keyword evidence="1" id="KW-1133">Transmembrane helix</keyword>
<feature type="transmembrane region" description="Helical" evidence="1">
    <location>
        <begin position="43"/>
        <end position="62"/>
    </location>
</feature>
<evidence type="ECO:0000256" key="1">
    <source>
        <dbReference type="SAM" id="Phobius"/>
    </source>
</evidence>
<protein>
    <submittedName>
        <fullName evidence="2">Uncharacterized protein</fullName>
    </submittedName>
</protein>
<accession>A0A2T6AX90</accession>
<reference evidence="2 3" key="1">
    <citation type="submission" date="2018-04" db="EMBL/GenBank/DDBJ databases">
        <title>Genomic Encyclopedia of Archaeal and Bacterial Type Strains, Phase II (KMG-II): from individual species to whole genera.</title>
        <authorList>
            <person name="Goeker M."/>
        </authorList>
    </citation>
    <scope>NUCLEOTIDE SEQUENCE [LARGE SCALE GENOMIC DNA]</scope>
    <source>
        <strain evidence="2 3">DSM 29329</strain>
    </source>
</reference>
<gene>
    <name evidence="2" type="ORF">C8N44_109135</name>
</gene>
<sequence>MPSLIRLYIRQVIAGFAISAAFVAALLWFDVANLWHLVTHSDVGLLAVFLLWLFNGIVFAGVQFGITIMRMADDTDQGGGRRDAIPAQGMVPDYVAIPVRADEPRRRDQLQRRRH</sequence>